<dbReference type="STRING" id="1198245.SAMN05444858_11742"/>
<dbReference type="Proteomes" id="UP000186004">
    <property type="component" value="Unassembled WGS sequence"/>
</dbReference>
<dbReference type="EMBL" id="FTNF01000017">
    <property type="protein sequence ID" value="SIR76388.1"/>
    <property type="molecule type" value="Genomic_DNA"/>
</dbReference>
<dbReference type="RefSeq" id="WP_175649277.1">
    <property type="nucleotide sequence ID" value="NZ_FTNF01000017.1"/>
</dbReference>
<keyword evidence="2" id="KW-1185">Reference proteome</keyword>
<gene>
    <name evidence="1" type="ORF">SAMN05444858_11742</name>
</gene>
<evidence type="ECO:0000313" key="1">
    <source>
        <dbReference type="EMBL" id="SIR76388.1"/>
    </source>
</evidence>
<evidence type="ECO:0000313" key="2">
    <source>
        <dbReference type="Proteomes" id="UP000186004"/>
    </source>
</evidence>
<sequence>MSAQSWLPGDRAAEYFNYGAFCAWGVASRWRTSQALRPVRSSIPSTYPEAVA</sequence>
<dbReference type="AlphaFoldDB" id="A0A1N7DKU0"/>
<name>A0A1N7DKU0_9ACTN</name>
<accession>A0A1N7DKU0</accession>
<organism evidence="1 2">
    <name type="scientific">Micromonospora avicenniae</name>
    <dbReference type="NCBI Taxonomy" id="1198245"/>
    <lineage>
        <taxon>Bacteria</taxon>
        <taxon>Bacillati</taxon>
        <taxon>Actinomycetota</taxon>
        <taxon>Actinomycetes</taxon>
        <taxon>Micromonosporales</taxon>
        <taxon>Micromonosporaceae</taxon>
        <taxon>Micromonospora</taxon>
    </lineage>
</organism>
<proteinExistence type="predicted"/>
<reference evidence="1 2" key="1">
    <citation type="submission" date="2017-01" db="EMBL/GenBank/DDBJ databases">
        <authorList>
            <person name="Mah S.A."/>
            <person name="Swanson W.J."/>
            <person name="Moy G.W."/>
            <person name="Vacquier V.D."/>
        </authorList>
    </citation>
    <scope>NUCLEOTIDE SEQUENCE [LARGE SCALE GENOMIC DNA]</scope>
    <source>
        <strain evidence="1 2">DSM 45758</strain>
    </source>
</reference>
<protein>
    <submittedName>
        <fullName evidence="1">Nicotinamide mononucleotide transporter</fullName>
    </submittedName>
</protein>